<evidence type="ECO:0000313" key="7">
    <source>
        <dbReference type="EMBL" id="MFC6334858.1"/>
    </source>
</evidence>
<evidence type="ECO:0000259" key="5">
    <source>
        <dbReference type="Pfam" id="PF01551"/>
    </source>
</evidence>
<dbReference type="InterPro" id="IPR050570">
    <property type="entry name" value="Cell_wall_metabolism_enzyme"/>
</dbReference>
<reference evidence="8" key="1">
    <citation type="journal article" date="2019" name="Int. J. Syst. Evol. Microbiol.">
        <title>The Global Catalogue of Microorganisms (GCM) 10K type strain sequencing project: providing services to taxonomists for standard genome sequencing and annotation.</title>
        <authorList>
            <consortium name="The Broad Institute Genomics Platform"/>
            <consortium name="The Broad Institute Genome Sequencing Center for Infectious Disease"/>
            <person name="Wu L."/>
            <person name="Ma J."/>
        </authorList>
    </citation>
    <scope>NUCLEOTIDE SEQUENCE [LARGE SCALE GENOMIC DNA]</scope>
    <source>
        <strain evidence="8">PCU 280</strain>
    </source>
</reference>
<feature type="domain" description="Peptidoglycan hydrolase PcsB coiled-coil" evidence="6">
    <location>
        <begin position="116"/>
        <end position="188"/>
    </location>
</feature>
<dbReference type="InterPro" id="IPR011055">
    <property type="entry name" value="Dup_hybrid_motif"/>
</dbReference>
<feature type="chain" id="PRO_5046872136" evidence="4">
    <location>
        <begin position="29"/>
        <end position="406"/>
    </location>
</feature>
<evidence type="ECO:0000259" key="6">
    <source>
        <dbReference type="Pfam" id="PF24568"/>
    </source>
</evidence>
<proteinExistence type="predicted"/>
<dbReference type="Gene3D" id="6.10.250.3150">
    <property type="match status" value="1"/>
</dbReference>
<dbReference type="EMBL" id="JBHSTE010000008">
    <property type="protein sequence ID" value="MFC6334858.1"/>
    <property type="molecule type" value="Genomic_DNA"/>
</dbReference>
<keyword evidence="8" id="KW-1185">Reference proteome</keyword>
<feature type="region of interest" description="Disordered" evidence="3">
    <location>
        <begin position="40"/>
        <end position="71"/>
    </location>
</feature>
<dbReference type="CDD" id="cd12797">
    <property type="entry name" value="M23_peptidase"/>
    <property type="match status" value="1"/>
</dbReference>
<accession>A0ABW1V8U4</accession>
<dbReference type="Proteomes" id="UP001596233">
    <property type="component" value="Unassembled WGS sequence"/>
</dbReference>
<gene>
    <name evidence="7" type="ORF">ACFP56_19690</name>
</gene>
<evidence type="ECO:0000256" key="3">
    <source>
        <dbReference type="SAM" id="MobiDB-lite"/>
    </source>
</evidence>
<dbReference type="InterPro" id="IPR057309">
    <property type="entry name" value="PcsB_CC"/>
</dbReference>
<dbReference type="RefSeq" id="WP_379237825.1">
    <property type="nucleotide sequence ID" value="NZ_JBHSTE010000008.1"/>
</dbReference>
<evidence type="ECO:0000256" key="1">
    <source>
        <dbReference type="ARBA" id="ARBA00022729"/>
    </source>
</evidence>
<comment type="caution">
    <text evidence="7">The sequence shown here is derived from an EMBL/GenBank/DDBJ whole genome shotgun (WGS) entry which is preliminary data.</text>
</comment>
<keyword evidence="1 4" id="KW-0732">Signal</keyword>
<organism evidence="7 8">
    <name type="scientific">Paenibacillus septentrionalis</name>
    <dbReference type="NCBI Taxonomy" id="429342"/>
    <lineage>
        <taxon>Bacteria</taxon>
        <taxon>Bacillati</taxon>
        <taxon>Bacillota</taxon>
        <taxon>Bacilli</taxon>
        <taxon>Bacillales</taxon>
        <taxon>Paenibacillaceae</taxon>
        <taxon>Paenibacillus</taxon>
    </lineage>
</organism>
<evidence type="ECO:0000313" key="8">
    <source>
        <dbReference type="Proteomes" id="UP001596233"/>
    </source>
</evidence>
<feature type="coiled-coil region" evidence="2">
    <location>
        <begin position="175"/>
        <end position="265"/>
    </location>
</feature>
<dbReference type="SUPFAM" id="SSF51261">
    <property type="entry name" value="Duplicated hybrid motif"/>
    <property type="match status" value="1"/>
</dbReference>
<feature type="signal peptide" evidence="4">
    <location>
        <begin position="1"/>
        <end position="28"/>
    </location>
</feature>
<keyword evidence="2" id="KW-0175">Coiled coil</keyword>
<sequence>MNVKKITAYTLTVALLGTLIVLSPSSYATTASQITQQIEQKNKEKAESEKRAKEANEEKIRVEHEQQEVTTEKAQLEAERDKLNAEISALAKEKEKTEVKVKEAETELEQTEQELEEAMAQVEKQDELLQKRTRLMYSNGVVSYLEVLLSATSFTDFLDRFDSLQMILQSDREMLDNFKAAQKLVEEKKAEVETQLASLQEMYAQLEQEEKVLLQKEAEKEELIKKLNAKYEELHALHEELSEITEEEERNLVKLASEISKLYAERTRLSSSYSGGKLGMPIDSGYRVTSNFGVRIHPISGVKKAHNGIDFGAPSGTSIYAAESGVVIVAKYTSGYGNTVIIDHGGGLWTLYAHIKNGGILVNEGDEVKRGKKIAEVGSTGNSTGPHLHFEVRKNEVPVNPSSYLK</sequence>
<feature type="domain" description="M23ase beta-sheet core" evidence="5">
    <location>
        <begin position="305"/>
        <end position="401"/>
    </location>
</feature>
<dbReference type="Pfam" id="PF24568">
    <property type="entry name" value="CC_PcsB"/>
    <property type="match status" value="1"/>
</dbReference>
<name>A0ABW1V8U4_9BACL</name>
<dbReference type="PANTHER" id="PTHR21666">
    <property type="entry name" value="PEPTIDASE-RELATED"/>
    <property type="match status" value="1"/>
</dbReference>
<keyword evidence="7" id="KW-0378">Hydrolase</keyword>
<dbReference type="Gene3D" id="2.70.70.10">
    <property type="entry name" value="Glucose Permease (Domain IIA)"/>
    <property type="match status" value="1"/>
</dbReference>
<evidence type="ECO:0000256" key="2">
    <source>
        <dbReference type="SAM" id="Coils"/>
    </source>
</evidence>
<protein>
    <submittedName>
        <fullName evidence="7">Murein hydrolase activator EnvC family protein</fullName>
    </submittedName>
</protein>
<dbReference type="GO" id="GO:0016787">
    <property type="term" value="F:hydrolase activity"/>
    <property type="evidence" value="ECO:0007669"/>
    <property type="project" value="UniProtKB-KW"/>
</dbReference>
<dbReference type="Pfam" id="PF01551">
    <property type="entry name" value="Peptidase_M23"/>
    <property type="match status" value="1"/>
</dbReference>
<dbReference type="PANTHER" id="PTHR21666:SF270">
    <property type="entry name" value="MUREIN HYDROLASE ACTIVATOR ENVC"/>
    <property type="match status" value="1"/>
</dbReference>
<dbReference type="InterPro" id="IPR016047">
    <property type="entry name" value="M23ase_b-sheet_dom"/>
</dbReference>
<evidence type="ECO:0000256" key="4">
    <source>
        <dbReference type="SAM" id="SignalP"/>
    </source>
</evidence>